<comment type="caution">
    <text evidence="1">The sequence shown here is derived from an EMBL/GenBank/DDBJ whole genome shotgun (WGS) entry which is preliminary data.</text>
</comment>
<sequence>LIMNVKGVFIWHKREYWYINYNYTSVNLEDMPSNKLISYRKFWRKYSPLGGC</sequence>
<protein>
    <submittedName>
        <fullName evidence="1">Uncharacterized protein</fullName>
    </submittedName>
</protein>
<dbReference type="EMBL" id="LAZR01038048">
    <property type="protein sequence ID" value="KKL20562.1"/>
    <property type="molecule type" value="Genomic_DNA"/>
</dbReference>
<accession>A0A0F9C2S4</accession>
<name>A0A0F9C2S4_9ZZZZ</name>
<organism evidence="1">
    <name type="scientific">marine sediment metagenome</name>
    <dbReference type="NCBI Taxonomy" id="412755"/>
    <lineage>
        <taxon>unclassified sequences</taxon>
        <taxon>metagenomes</taxon>
        <taxon>ecological metagenomes</taxon>
    </lineage>
</organism>
<feature type="non-terminal residue" evidence="1">
    <location>
        <position position="1"/>
    </location>
</feature>
<proteinExistence type="predicted"/>
<reference evidence="1" key="1">
    <citation type="journal article" date="2015" name="Nature">
        <title>Complex archaea that bridge the gap between prokaryotes and eukaryotes.</title>
        <authorList>
            <person name="Spang A."/>
            <person name="Saw J.H."/>
            <person name="Jorgensen S.L."/>
            <person name="Zaremba-Niedzwiedzka K."/>
            <person name="Martijn J."/>
            <person name="Lind A.E."/>
            <person name="van Eijk R."/>
            <person name="Schleper C."/>
            <person name="Guy L."/>
            <person name="Ettema T.J."/>
        </authorList>
    </citation>
    <scope>NUCLEOTIDE SEQUENCE</scope>
</reference>
<gene>
    <name evidence="1" type="ORF">LCGC14_2454230</name>
</gene>
<evidence type="ECO:0000313" key="1">
    <source>
        <dbReference type="EMBL" id="KKL20562.1"/>
    </source>
</evidence>
<dbReference type="AlphaFoldDB" id="A0A0F9C2S4"/>